<sequence>MSINLKTLRQFDLNALVTLSVLLEVKHVTKAAEQLNLTQSAVSRTLSKLRDALDDPILVKSGKHLALTNKAERLEPAVTAILQQVSNILEPEVFDPKKHTGTIRLATTDYGTHTLLPKLIPLLAEEAPNVQLTAVDWPSNLLNELEENKVDLIIGGTKKPPEDIFQRVLAHDHFKALVRAEHPIKDRISLEQYLSLNHIMISPSGRGNSAIDEILATMGHKRNVSVRVPHFFAALEVVASTDYIILLPSHFIRRYVDQTKFRVLEPPFEIPPMEVSMFWHARMHQAPLHKWFRRFIYEKVYNRVKS</sequence>
<evidence type="ECO:0000313" key="7">
    <source>
        <dbReference type="Proteomes" id="UP001161389"/>
    </source>
</evidence>
<dbReference type="InterPro" id="IPR005119">
    <property type="entry name" value="LysR_subst-bd"/>
</dbReference>
<dbReference type="InterPro" id="IPR036390">
    <property type="entry name" value="WH_DNA-bd_sf"/>
</dbReference>
<keyword evidence="7" id="KW-1185">Reference proteome</keyword>
<dbReference type="SUPFAM" id="SSF53850">
    <property type="entry name" value="Periplasmic binding protein-like II"/>
    <property type="match status" value="1"/>
</dbReference>
<dbReference type="InterPro" id="IPR000847">
    <property type="entry name" value="LysR_HTH_N"/>
</dbReference>
<dbReference type="PANTHER" id="PTHR30118:SF15">
    <property type="entry name" value="TRANSCRIPTIONAL REGULATORY PROTEIN"/>
    <property type="match status" value="1"/>
</dbReference>
<dbReference type="Gene3D" id="1.10.10.10">
    <property type="entry name" value="Winged helix-like DNA-binding domain superfamily/Winged helix DNA-binding domain"/>
    <property type="match status" value="1"/>
</dbReference>
<comment type="caution">
    <text evidence="6">The sequence shown here is derived from an EMBL/GenBank/DDBJ whole genome shotgun (WGS) entry which is preliminary data.</text>
</comment>
<evidence type="ECO:0000256" key="1">
    <source>
        <dbReference type="ARBA" id="ARBA00009437"/>
    </source>
</evidence>
<protein>
    <submittedName>
        <fullName evidence="6">LysR family transcriptional regulator</fullName>
    </submittedName>
</protein>
<dbReference type="PRINTS" id="PR00039">
    <property type="entry name" value="HTHLYSR"/>
</dbReference>
<dbReference type="PROSITE" id="PS50931">
    <property type="entry name" value="HTH_LYSR"/>
    <property type="match status" value="1"/>
</dbReference>
<comment type="similarity">
    <text evidence="1">Belongs to the LysR transcriptional regulatory family.</text>
</comment>
<feature type="domain" description="HTH lysR-type" evidence="5">
    <location>
        <begin position="11"/>
        <end position="68"/>
    </location>
</feature>
<dbReference type="EMBL" id="BSNM01000003">
    <property type="protein sequence ID" value="GLQ29899.1"/>
    <property type="molecule type" value="Genomic_DNA"/>
</dbReference>
<evidence type="ECO:0000256" key="2">
    <source>
        <dbReference type="ARBA" id="ARBA00023015"/>
    </source>
</evidence>
<evidence type="ECO:0000259" key="5">
    <source>
        <dbReference type="PROSITE" id="PS50931"/>
    </source>
</evidence>
<dbReference type="RefSeq" id="WP_284378114.1">
    <property type="nucleotide sequence ID" value="NZ_BSNM01000003.1"/>
</dbReference>
<dbReference type="GO" id="GO:0003700">
    <property type="term" value="F:DNA-binding transcription factor activity"/>
    <property type="evidence" value="ECO:0007669"/>
    <property type="project" value="InterPro"/>
</dbReference>
<dbReference type="Proteomes" id="UP001161389">
    <property type="component" value="Unassembled WGS sequence"/>
</dbReference>
<name>A0AA37S7Z4_9GAMM</name>
<gene>
    <name evidence="6" type="ORF">GCM10007876_03770</name>
</gene>
<dbReference type="Pfam" id="PF00126">
    <property type="entry name" value="HTH_1"/>
    <property type="match status" value="1"/>
</dbReference>
<dbReference type="PANTHER" id="PTHR30118">
    <property type="entry name" value="HTH-TYPE TRANSCRIPTIONAL REGULATOR LEUO-RELATED"/>
    <property type="match status" value="1"/>
</dbReference>
<keyword evidence="2" id="KW-0805">Transcription regulation</keyword>
<evidence type="ECO:0000256" key="4">
    <source>
        <dbReference type="ARBA" id="ARBA00023163"/>
    </source>
</evidence>
<reference evidence="6" key="1">
    <citation type="journal article" date="2014" name="Int. J. Syst. Evol. Microbiol.">
        <title>Complete genome sequence of Corynebacterium casei LMG S-19264T (=DSM 44701T), isolated from a smear-ripened cheese.</title>
        <authorList>
            <consortium name="US DOE Joint Genome Institute (JGI-PGF)"/>
            <person name="Walter F."/>
            <person name="Albersmeier A."/>
            <person name="Kalinowski J."/>
            <person name="Ruckert C."/>
        </authorList>
    </citation>
    <scope>NUCLEOTIDE SEQUENCE</scope>
    <source>
        <strain evidence="6">NBRC 110071</strain>
    </source>
</reference>
<evidence type="ECO:0000313" key="6">
    <source>
        <dbReference type="EMBL" id="GLQ29899.1"/>
    </source>
</evidence>
<reference evidence="6" key="2">
    <citation type="submission" date="2023-01" db="EMBL/GenBank/DDBJ databases">
        <title>Draft genome sequence of Litoribrevibacter albus strain NBRC 110071.</title>
        <authorList>
            <person name="Sun Q."/>
            <person name="Mori K."/>
        </authorList>
    </citation>
    <scope>NUCLEOTIDE SEQUENCE</scope>
    <source>
        <strain evidence="6">NBRC 110071</strain>
    </source>
</reference>
<accession>A0AA37S7Z4</accession>
<evidence type="ECO:0000256" key="3">
    <source>
        <dbReference type="ARBA" id="ARBA00023125"/>
    </source>
</evidence>
<dbReference type="InterPro" id="IPR050389">
    <property type="entry name" value="LysR-type_TF"/>
</dbReference>
<dbReference type="InterPro" id="IPR037402">
    <property type="entry name" value="YidZ_PBP2"/>
</dbReference>
<dbReference type="CDD" id="cd08417">
    <property type="entry name" value="PBP2_Nitroaromatics_like"/>
    <property type="match status" value="1"/>
</dbReference>
<dbReference type="Gene3D" id="3.40.190.10">
    <property type="entry name" value="Periplasmic binding protein-like II"/>
    <property type="match status" value="2"/>
</dbReference>
<proteinExistence type="inferred from homology"/>
<organism evidence="6 7">
    <name type="scientific">Litoribrevibacter albus</name>
    <dbReference type="NCBI Taxonomy" id="1473156"/>
    <lineage>
        <taxon>Bacteria</taxon>
        <taxon>Pseudomonadati</taxon>
        <taxon>Pseudomonadota</taxon>
        <taxon>Gammaproteobacteria</taxon>
        <taxon>Oceanospirillales</taxon>
        <taxon>Oceanospirillaceae</taxon>
        <taxon>Litoribrevibacter</taxon>
    </lineage>
</organism>
<keyword evidence="3" id="KW-0238">DNA-binding</keyword>
<dbReference type="SUPFAM" id="SSF46785">
    <property type="entry name" value="Winged helix' DNA-binding domain"/>
    <property type="match status" value="1"/>
</dbReference>
<dbReference type="Pfam" id="PF03466">
    <property type="entry name" value="LysR_substrate"/>
    <property type="match status" value="1"/>
</dbReference>
<dbReference type="AlphaFoldDB" id="A0AA37S7Z4"/>
<keyword evidence="4" id="KW-0804">Transcription</keyword>
<dbReference type="InterPro" id="IPR036388">
    <property type="entry name" value="WH-like_DNA-bd_sf"/>
</dbReference>
<dbReference type="GO" id="GO:0003677">
    <property type="term" value="F:DNA binding"/>
    <property type="evidence" value="ECO:0007669"/>
    <property type="project" value="UniProtKB-KW"/>
</dbReference>